<feature type="chain" id="PRO_5045766761" evidence="1">
    <location>
        <begin position="22"/>
        <end position="741"/>
    </location>
</feature>
<keyword evidence="1" id="KW-0732">Signal</keyword>
<organism evidence="4 5">
    <name type="scientific">Pseudoalteromonas qingdaonensis</name>
    <dbReference type="NCBI Taxonomy" id="3131913"/>
    <lineage>
        <taxon>Bacteria</taxon>
        <taxon>Pseudomonadati</taxon>
        <taxon>Pseudomonadota</taxon>
        <taxon>Gammaproteobacteria</taxon>
        <taxon>Alteromonadales</taxon>
        <taxon>Pseudoalteromonadaceae</taxon>
        <taxon>Pseudoalteromonas</taxon>
    </lineage>
</organism>
<evidence type="ECO:0000259" key="2">
    <source>
        <dbReference type="Pfam" id="PF06452"/>
    </source>
</evidence>
<evidence type="ECO:0000313" key="5">
    <source>
        <dbReference type="Proteomes" id="UP001447008"/>
    </source>
</evidence>
<protein>
    <submittedName>
        <fullName evidence="4">DUF5916 domain-containing protein</fullName>
    </submittedName>
</protein>
<dbReference type="SUPFAM" id="SSF49344">
    <property type="entry name" value="CBD9-like"/>
    <property type="match status" value="1"/>
</dbReference>
<evidence type="ECO:0000259" key="3">
    <source>
        <dbReference type="Pfam" id="PF19313"/>
    </source>
</evidence>
<gene>
    <name evidence="4" type="ORF">WCN91_10620</name>
</gene>
<sequence length="741" mass="85076">MAHFPVIACAVVALSSAAAHAYPPAQHYALVQAQDEIQLDGQLKEDVWQRATKIDVNIQNEPLERAPSPVQTTAYLYEDGRFLYLGMDAKDPNPGAIRGALRDRDELWQDDNVGIIIDSLNDERNAFEFFVNAYGAQGDILATDFDTWVENASWDATWYSGAHIYEGGYSVEMKIPLTVLNLPQTDEEITWGISIARNYPRDVLYRISNVGFDLDIKCSFCQFDKLTGLAQRHEQRDLSFTPYVSAKRSDSKEVVPGEWQNGDTDVEVGADLRWRVNDETLLNATINPDFSQVEADSVQLDVNTNYSLYYAEKRPFFLDGSSFFRTNQLELLYSRTIAEPNYGIKLSGKNGVHTYAGLVTDDNNASVLLPGNQGSSLAQLEDDVTNAVARYRYDLGQRSGLGVMFTHRQGGDYHNTVAALDGTYGLNGSDAINYAIAYADTENSAQFANEWQLDEQQSGTALSLALQRNKRDYELRAQYEQISEDFRADLGYQPKADYRELELGGGQIWYGQEQDWLSKWGYDLQWQKSYDFDGELLEQQYEGYVYGEGPWVSSYELGMVHSEELYDDEYFLQNKGYVIFSMRPLQNLTYQFYGDYGSRIDYSNVRLGKGSDIENTLTWDVNQHLQLQASYNYSTLEVESERVFSAEQWDLRLYYKFNIRSMLKLIWQHEDIDRNQQAYLYRQVHKRNRNFGSQLVYSYTINPQSVFYLGYSDSGYQNDDLDSLTRNERTFFTKLSYAWQL</sequence>
<dbReference type="Proteomes" id="UP001447008">
    <property type="component" value="Unassembled WGS sequence"/>
</dbReference>
<dbReference type="InterPro" id="IPR045670">
    <property type="entry name" value="DUF5916"/>
</dbReference>
<feature type="domain" description="Carbohydrate-binding" evidence="2">
    <location>
        <begin position="39"/>
        <end position="195"/>
    </location>
</feature>
<accession>A0ABU9N0Q2</accession>
<feature type="signal peptide" evidence="1">
    <location>
        <begin position="1"/>
        <end position="21"/>
    </location>
</feature>
<evidence type="ECO:0000313" key="4">
    <source>
        <dbReference type="EMBL" id="MEM0515858.1"/>
    </source>
</evidence>
<dbReference type="Pfam" id="PF06452">
    <property type="entry name" value="CBM9_1"/>
    <property type="match status" value="1"/>
</dbReference>
<keyword evidence="5" id="KW-1185">Reference proteome</keyword>
<feature type="domain" description="DUF5916" evidence="3">
    <location>
        <begin position="238"/>
        <end position="339"/>
    </location>
</feature>
<dbReference type="CDD" id="cd09618">
    <property type="entry name" value="CBM9_like_2"/>
    <property type="match status" value="1"/>
</dbReference>
<dbReference type="EMBL" id="JBCGCU010000011">
    <property type="protein sequence ID" value="MEM0515858.1"/>
    <property type="molecule type" value="Genomic_DNA"/>
</dbReference>
<dbReference type="Pfam" id="PF19313">
    <property type="entry name" value="DUF5916"/>
    <property type="match status" value="1"/>
</dbReference>
<evidence type="ECO:0000256" key="1">
    <source>
        <dbReference type="SAM" id="SignalP"/>
    </source>
</evidence>
<dbReference type="InterPro" id="IPR010502">
    <property type="entry name" value="Carb-bd_dom_fam9"/>
</dbReference>
<dbReference type="Gene3D" id="2.60.40.1190">
    <property type="match status" value="1"/>
</dbReference>
<name>A0ABU9N0Q2_9GAMM</name>
<reference evidence="4 5" key="1">
    <citation type="submission" date="2024-03" db="EMBL/GenBank/DDBJ databases">
        <title>Pseudoalteromonas qingdaonensis sp. nov., isolated from the intestines of marine benthic organisms.</title>
        <authorList>
            <person name="Lin X."/>
            <person name="Fang S."/>
            <person name="Hu X."/>
        </authorList>
    </citation>
    <scope>NUCLEOTIDE SEQUENCE [LARGE SCALE GENOMIC DNA]</scope>
    <source>
        <strain evidence="4 5">YIC-827</strain>
    </source>
</reference>
<dbReference type="RefSeq" id="WP_342678871.1">
    <property type="nucleotide sequence ID" value="NZ_JBCGCU010000011.1"/>
</dbReference>
<proteinExistence type="predicted"/>
<comment type="caution">
    <text evidence="4">The sequence shown here is derived from an EMBL/GenBank/DDBJ whole genome shotgun (WGS) entry which is preliminary data.</text>
</comment>